<feature type="region of interest" description="Disordered" evidence="1">
    <location>
        <begin position="1"/>
        <end position="25"/>
    </location>
</feature>
<feature type="region of interest" description="Disordered" evidence="1">
    <location>
        <begin position="69"/>
        <end position="94"/>
    </location>
</feature>
<accession>A0A8X7MLH4</accession>
<reference evidence="2" key="2">
    <citation type="journal article" date="2019" name="IMA Fungus">
        <title>Genome sequencing and comparison of five Tilletia species to identify candidate genes for the detection of regulated species infecting wheat.</title>
        <authorList>
            <person name="Nguyen H.D.T."/>
            <person name="Sultana T."/>
            <person name="Kesanakurti P."/>
            <person name="Hambleton S."/>
        </authorList>
    </citation>
    <scope>NUCLEOTIDE SEQUENCE</scope>
    <source>
        <strain evidence="2">DAOMC 236426</strain>
    </source>
</reference>
<evidence type="ECO:0000313" key="2">
    <source>
        <dbReference type="EMBL" id="KAE8239439.1"/>
    </source>
</evidence>
<sequence>MNSFTPPSSPPLEPVPDEVHPPMPILPTPHAYAVTEAAYGIVKLHQYNKSTDTFRGTWARGPVRASDVTDHNFAKTSKMRSQAKAGSSTRRRST</sequence>
<evidence type="ECO:0000256" key="1">
    <source>
        <dbReference type="SAM" id="MobiDB-lite"/>
    </source>
</evidence>
<keyword evidence="3" id="KW-1185">Reference proteome</keyword>
<dbReference type="AlphaFoldDB" id="A0A8X7MLH4"/>
<reference evidence="2" key="1">
    <citation type="submission" date="2016-04" db="EMBL/GenBank/DDBJ databases">
        <authorList>
            <person name="Nguyen H.D."/>
            <person name="Samba Siva P."/>
            <person name="Cullis J."/>
            <person name="Levesque C.A."/>
            <person name="Hambleton S."/>
        </authorList>
    </citation>
    <scope>NUCLEOTIDE SEQUENCE</scope>
    <source>
        <strain evidence="2">DAOMC 236426</strain>
    </source>
</reference>
<comment type="caution">
    <text evidence="2">The sequence shown here is derived from an EMBL/GenBank/DDBJ whole genome shotgun (WGS) entry which is preliminary data.</text>
</comment>
<proteinExistence type="predicted"/>
<organism evidence="2 3">
    <name type="scientific">Tilletia controversa</name>
    <name type="common">dwarf bunt fungus</name>
    <dbReference type="NCBI Taxonomy" id="13291"/>
    <lineage>
        <taxon>Eukaryota</taxon>
        <taxon>Fungi</taxon>
        <taxon>Dikarya</taxon>
        <taxon>Basidiomycota</taxon>
        <taxon>Ustilaginomycotina</taxon>
        <taxon>Exobasidiomycetes</taxon>
        <taxon>Tilletiales</taxon>
        <taxon>Tilletiaceae</taxon>
        <taxon>Tilletia</taxon>
    </lineage>
</organism>
<dbReference type="Proteomes" id="UP000077684">
    <property type="component" value="Unassembled WGS sequence"/>
</dbReference>
<dbReference type="EMBL" id="LWDE02001729">
    <property type="protein sequence ID" value="KAE8239439.1"/>
    <property type="molecule type" value="Genomic_DNA"/>
</dbReference>
<protein>
    <submittedName>
        <fullName evidence="2">Uncharacterized protein</fullName>
    </submittedName>
</protein>
<name>A0A8X7MLH4_9BASI</name>
<evidence type="ECO:0000313" key="3">
    <source>
        <dbReference type="Proteomes" id="UP000077684"/>
    </source>
</evidence>
<gene>
    <name evidence="2" type="ORF">A4X06_0g8264</name>
</gene>